<organism evidence="3 4">
    <name type="scientific">Spirosoma fluviale</name>
    <dbReference type="NCBI Taxonomy" id="1597977"/>
    <lineage>
        <taxon>Bacteria</taxon>
        <taxon>Pseudomonadati</taxon>
        <taxon>Bacteroidota</taxon>
        <taxon>Cytophagia</taxon>
        <taxon>Cytophagales</taxon>
        <taxon>Cytophagaceae</taxon>
        <taxon>Spirosoma</taxon>
    </lineage>
</organism>
<dbReference type="PANTHER" id="PTHR32309:SF13">
    <property type="entry name" value="FERRIC ENTEROBACTIN TRANSPORT PROTEIN FEPE"/>
    <property type="match status" value="1"/>
</dbReference>
<proteinExistence type="predicted"/>
<gene>
    <name evidence="3" type="ORF">SAMN06269250_4749</name>
</gene>
<sequence>MSVTEAKREENTEGDEIEIRLSDIVQFLKSSRKSAFIGGGILLIIGVLYAFSKSNQYSAAVTVMPEIQSKTGGLGGLSSLAGLAGIDIGSGSMGGSVDAIRPDVYPNVLQSVPFALHLLRQPVYSQLLKKETSLQTFFEEQEKQSWLGRSSEEGDEKNIILDPNNRSNTLQITKKQEELTQYIHEAVSATFDKKTAIITVSATLPDPVVAATVARLSLEYLKNYIVSYRTEKARNQVQFLTNQVNEAKSRYQRAEYALSSYRDRNRNIFLETAKIEEQRIQAEFLLTQSVYTDLSKQLEQAKIKVAEESPVFKVLEPARIPLKKSGPKRTVIILGFAIIGFLLGIFVYGINRFRNSKN</sequence>
<dbReference type="EMBL" id="OCNH01000004">
    <property type="protein sequence ID" value="SOD95117.1"/>
    <property type="molecule type" value="Genomic_DNA"/>
</dbReference>
<keyword evidence="2" id="KW-1133">Transmembrane helix</keyword>
<evidence type="ECO:0000313" key="4">
    <source>
        <dbReference type="Proteomes" id="UP000219452"/>
    </source>
</evidence>
<evidence type="ECO:0008006" key="5">
    <source>
        <dbReference type="Google" id="ProtNLM"/>
    </source>
</evidence>
<dbReference type="GO" id="GO:0004713">
    <property type="term" value="F:protein tyrosine kinase activity"/>
    <property type="evidence" value="ECO:0007669"/>
    <property type="project" value="TreeGrafter"/>
</dbReference>
<dbReference type="RefSeq" id="WP_097129018.1">
    <property type="nucleotide sequence ID" value="NZ_OCNH01000004.1"/>
</dbReference>
<feature type="coiled-coil region" evidence="1">
    <location>
        <begin position="230"/>
        <end position="264"/>
    </location>
</feature>
<accession>A0A286GHV2</accession>
<protein>
    <recommendedName>
        <fullName evidence="5">Lipopolysaccharide biosynthesis protein</fullName>
    </recommendedName>
</protein>
<dbReference type="InterPro" id="IPR050445">
    <property type="entry name" value="Bact_polysacc_biosynth/exp"/>
</dbReference>
<keyword evidence="2" id="KW-0812">Transmembrane</keyword>
<name>A0A286GHV2_9BACT</name>
<keyword evidence="1" id="KW-0175">Coiled coil</keyword>
<dbReference type="GO" id="GO:0005886">
    <property type="term" value="C:plasma membrane"/>
    <property type="evidence" value="ECO:0007669"/>
    <property type="project" value="TreeGrafter"/>
</dbReference>
<dbReference type="Proteomes" id="UP000219452">
    <property type="component" value="Unassembled WGS sequence"/>
</dbReference>
<dbReference type="AlphaFoldDB" id="A0A286GHV2"/>
<dbReference type="OrthoDB" id="1522571at2"/>
<reference evidence="4" key="1">
    <citation type="submission" date="2017-09" db="EMBL/GenBank/DDBJ databases">
        <authorList>
            <person name="Varghese N."/>
            <person name="Submissions S."/>
        </authorList>
    </citation>
    <scope>NUCLEOTIDE SEQUENCE [LARGE SCALE GENOMIC DNA]</scope>
    <source>
        <strain evidence="4">DSM 29961</strain>
    </source>
</reference>
<keyword evidence="4" id="KW-1185">Reference proteome</keyword>
<evidence type="ECO:0000313" key="3">
    <source>
        <dbReference type="EMBL" id="SOD95117.1"/>
    </source>
</evidence>
<keyword evidence="2" id="KW-0472">Membrane</keyword>
<dbReference type="PANTHER" id="PTHR32309">
    <property type="entry name" value="TYROSINE-PROTEIN KINASE"/>
    <property type="match status" value="1"/>
</dbReference>
<feature type="transmembrane region" description="Helical" evidence="2">
    <location>
        <begin position="35"/>
        <end position="52"/>
    </location>
</feature>
<evidence type="ECO:0000256" key="2">
    <source>
        <dbReference type="SAM" id="Phobius"/>
    </source>
</evidence>
<evidence type="ECO:0000256" key="1">
    <source>
        <dbReference type="SAM" id="Coils"/>
    </source>
</evidence>
<feature type="transmembrane region" description="Helical" evidence="2">
    <location>
        <begin position="331"/>
        <end position="350"/>
    </location>
</feature>